<keyword evidence="2" id="KW-1185">Reference proteome</keyword>
<evidence type="ECO:0000313" key="2">
    <source>
        <dbReference type="Proteomes" id="UP000031668"/>
    </source>
</evidence>
<dbReference type="OrthoDB" id="10251727at2759"/>
<dbReference type="EMBL" id="JWZT01003727">
    <property type="protein sequence ID" value="KII65780.1"/>
    <property type="molecule type" value="Genomic_DNA"/>
</dbReference>
<dbReference type="InterPro" id="IPR028364">
    <property type="entry name" value="Ribosomal_uL1/biogenesis"/>
</dbReference>
<organism evidence="1 2">
    <name type="scientific">Thelohanellus kitauei</name>
    <name type="common">Myxosporean</name>
    <dbReference type="NCBI Taxonomy" id="669202"/>
    <lineage>
        <taxon>Eukaryota</taxon>
        <taxon>Metazoa</taxon>
        <taxon>Cnidaria</taxon>
        <taxon>Myxozoa</taxon>
        <taxon>Myxosporea</taxon>
        <taxon>Bivalvulida</taxon>
        <taxon>Platysporina</taxon>
        <taxon>Myxobolidae</taxon>
        <taxon>Thelohanellus</taxon>
    </lineage>
</organism>
<dbReference type="AlphaFoldDB" id="A0A0C2MN34"/>
<reference evidence="1 2" key="1">
    <citation type="journal article" date="2014" name="Genome Biol. Evol.">
        <title>The genome of the myxosporean Thelohanellus kitauei shows adaptations to nutrient acquisition within its fish host.</title>
        <authorList>
            <person name="Yang Y."/>
            <person name="Xiong J."/>
            <person name="Zhou Z."/>
            <person name="Huo F."/>
            <person name="Miao W."/>
            <person name="Ran C."/>
            <person name="Liu Y."/>
            <person name="Zhang J."/>
            <person name="Feng J."/>
            <person name="Wang M."/>
            <person name="Wang M."/>
            <person name="Wang L."/>
            <person name="Yao B."/>
        </authorList>
    </citation>
    <scope>NUCLEOTIDE SEQUENCE [LARGE SCALE GENOMIC DNA]</scope>
    <source>
        <strain evidence="1">Wuqing</strain>
    </source>
</reference>
<sequence>MRFPIPINLSDSNLLKRYKKILHSTYLFFRGGSCCSVCVGTNDMDDDDLYLNIHCVVEYIQKSLPGGMDSIYTMGLKAQNSPNLPIYKSGAMIVHEEQD</sequence>
<protein>
    <submittedName>
        <fullName evidence="1">Ribosomal L1 domain-containing protein 1</fullName>
    </submittedName>
</protein>
<comment type="caution">
    <text evidence="1">The sequence shown here is derived from an EMBL/GenBank/DDBJ whole genome shotgun (WGS) entry which is preliminary data.</text>
</comment>
<dbReference type="Proteomes" id="UP000031668">
    <property type="component" value="Unassembled WGS sequence"/>
</dbReference>
<accession>A0A0C2MN34</accession>
<proteinExistence type="predicted"/>
<dbReference type="SUPFAM" id="SSF56808">
    <property type="entry name" value="Ribosomal protein L1"/>
    <property type="match status" value="1"/>
</dbReference>
<gene>
    <name evidence="1" type="ORF">RF11_03265</name>
</gene>
<dbReference type="InterPro" id="IPR023674">
    <property type="entry name" value="Ribosomal_uL1-like"/>
</dbReference>
<name>A0A0C2MN34_THEKT</name>
<evidence type="ECO:0000313" key="1">
    <source>
        <dbReference type="EMBL" id="KII65780.1"/>
    </source>
</evidence>
<dbReference type="Pfam" id="PF00687">
    <property type="entry name" value="Ribosomal_L1"/>
    <property type="match status" value="1"/>
</dbReference>